<feature type="region of interest" description="Disordered" evidence="2">
    <location>
        <begin position="150"/>
        <end position="177"/>
    </location>
</feature>
<gene>
    <name evidence="4" type="ORF">HYH03_014308</name>
</gene>
<dbReference type="Gene3D" id="4.10.60.10">
    <property type="entry name" value="Zinc finger, CCHC-type"/>
    <property type="match status" value="1"/>
</dbReference>
<dbReference type="SMART" id="SM00343">
    <property type="entry name" value="ZnF_C2HC"/>
    <property type="match status" value="1"/>
</dbReference>
<organism evidence="4 5">
    <name type="scientific">Edaphochlamys debaryana</name>
    <dbReference type="NCBI Taxonomy" id="47281"/>
    <lineage>
        <taxon>Eukaryota</taxon>
        <taxon>Viridiplantae</taxon>
        <taxon>Chlorophyta</taxon>
        <taxon>core chlorophytes</taxon>
        <taxon>Chlorophyceae</taxon>
        <taxon>CS clade</taxon>
        <taxon>Chlamydomonadales</taxon>
        <taxon>Chlamydomonadales incertae sedis</taxon>
        <taxon>Edaphochlamys</taxon>
    </lineage>
</organism>
<dbReference type="InterPro" id="IPR001878">
    <property type="entry name" value="Znf_CCHC"/>
</dbReference>
<dbReference type="Pfam" id="PF00098">
    <property type="entry name" value="zf-CCHC"/>
    <property type="match status" value="1"/>
</dbReference>
<dbReference type="PROSITE" id="PS50158">
    <property type="entry name" value="ZF_CCHC"/>
    <property type="match status" value="1"/>
</dbReference>
<evidence type="ECO:0000259" key="3">
    <source>
        <dbReference type="PROSITE" id="PS50158"/>
    </source>
</evidence>
<dbReference type="GO" id="GO:0008270">
    <property type="term" value="F:zinc ion binding"/>
    <property type="evidence" value="ECO:0007669"/>
    <property type="project" value="UniProtKB-KW"/>
</dbReference>
<comment type="caution">
    <text evidence="4">The sequence shown here is derived from an EMBL/GenBank/DDBJ whole genome shotgun (WGS) entry which is preliminary data.</text>
</comment>
<evidence type="ECO:0000256" key="1">
    <source>
        <dbReference type="PROSITE-ProRule" id="PRU00047"/>
    </source>
</evidence>
<evidence type="ECO:0000256" key="2">
    <source>
        <dbReference type="SAM" id="MobiDB-lite"/>
    </source>
</evidence>
<dbReference type="EMBL" id="JAEHOE010000102">
    <property type="protein sequence ID" value="KAG2487062.1"/>
    <property type="molecule type" value="Genomic_DNA"/>
</dbReference>
<feature type="region of interest" description="Disordered" evidence="2">
    <location>
        <begin position="102"/>
        <end position="127"/>
    </location>
</feature>
<dbReference type="OrthoDB" id="116316at2759"/>
<dbReference type="GO" id="GO:0003676">
    <property type="term" value="F:nucleic acid binding"/>
    <property type="evidence" value="ECO:0007669"/>
    <property type="project" value="InterPro"/>
</dbReference>
<evidence type="ECO:0000313" key="4">
    <source>
        <dbReference type="EMBL" id="KAG2487062.1"/>
    </source>
</evidence>
<dbReference type="SUPFAM" id="SSF57756">
    <property type="entry name" value="Retrovirus zinc finger-like domains"/>
    <property type="match status" value="1"/>
</dbReference>
<evidence type="ECO:0000313" key="5">
    <source>
        <dbReference type="Proteomes" id="UP000612055"/>
    </source>
</evidence>
<dbReference type="AlphaFoldDB" id="A0A836BSE7"/>
<reference evidence="4" key="1">
    <citation type="journal article" date="2020" name="bioRxiv">
        <title>Comparative genomics of Chlamydomonas.</title>
        <authorList>
            <person name="Craig R.J."/>
            <person name="Hasan A.R."/>
            <person name="Ness R.W."/>
            <person name="Keightley P.D."/>
        </authorList>
    </citation>
    <scope>NUCLEOTIDE SEQUENCE</scope>
    <source>
        <strain evidence="4">CCAP 11/70</strain>
    </source>
</reference>
<keyword evidence="5" id="KW-1185">Reference proteome</keyword>
<protein>
    <recommendedName>
        <fullName evidence="3">CCHC-type domain-containing protein</fullName>
    </recommendedName>
</protein>
<sequence length="339" mass="36450">MANLAKLHMEPGEAPLDYVARATDLLDQLRSINSPVTEAQVVFALARGLSPEYGQAQYSLATRRVATLQEALAELTIAWDLLHSSPLQQPYAAAPALAMGSAAPGRGTHATAPRAGGTGGGGQSPPTGKTCYYCGRPGHFKSECQKRIRDEARQRRPQNQGSRPPQRSGGAKHGGQRSVQMALVAGGAAATPGSAYVLDSGAVYHITDNRSHLHNYQPYPQPQARVVWGDGRVAHSLGRGTLVLTWTNNASNVVNTIRISNVEYVPEAHYKLISQSAFDRRGQRVMTERGTARITGWCPSTRRVETFLTANLTEGLYLVNATPMPAPDSPPETPRTPAQ</sequence>
<feature type="domain" description="CCHC-type" evidence="3">
    <location>
        <begin position="131"/>
        <end position="146"/>
    </location>
</feature>
<proteinExistence type="predicted"/>
<dbReference type="Proteomes" id="UP000612055">
    <property type="component" value="Unassembled WGS sequence"/>
</dbReference>
<keyword evidence="1" id="KW-0479">Metal-binding</keyword>
<dbReference type="Pfam" id="PF22936">
    <property type="entry name" value="Pol_BBD"/>
    <property type="match status" value="1"/>
</dbReference>
<name>A0A836BSE7_9CHLO</name>
<dbReference type="InterPro" id="IPR054722">
    <property type="entry name" value="PolX-like_BBD"/>
</dbReference>
<accession>A0A836BSE7</accession>
<dbReference type="PANTHER" id="PTHR47481:SF31">
    <property type="entry name" value="OS01G0873500 PROTEIN"/>
    <property type="match status" value="1"/>
</dbReference>
<keyword evidence="1" id="KW-0862">Zinc</keyword>
<dbReference type="InterPro" id="IPR036875">
    <property type="entry name" value="Znf_CCHC_sf"/>
</dbReference>
<dbReference type="PANTHER" id="PTHR47481">
    <property type="match status" value="1"/>
</dbReference>
<feature type="compositionally biased region" description="Low complexity" evidence="2">
    <location>
        <begin position="102"/>
        <end position="115"/>
    </location>
</feature>
<keyword evidence="1" id="KW-0863">Zinc-finger</keyword>